<sequence length="245" mass="26058">MVSQNLSIITTLSFISLFSSLTFSQTTCNSLTFSNKTTYNNCIDLFALNATLHWTYNPTNPTLSIAFTARPPTPDGWVAWALNPTGSGMVGAQSVIAYKSNSNGPISVSTYDVKSYHDITMGPISYNVTGLSAEVSNGKITVFATWGLRHGVSEVNHVWQVGPVVGGKPGKHEFKEDNLGAKMKLQLRNGSGSGPNGAPVGSPAGSKSKNGALNLTHGSNNGVGDVVIEFWKFWLVLGALSVYLL</sequence>
<evidence type="ECO:0000256" key="1">
    <source>
        <dbReference type="ARBA" id="ARBA00004370"/>
    </source>
</evidence>
<feature type="signal peptide" evidence="7">
    <location>
        <begin position="1"/>
        <end position="24"/>
    </location>
</feature>
<keyword evidence="5" id="KW-0472">Membrane</keyword>
<dbReference type="CDD" id="cd09629">
    <property type="entry name" value="DOMON_CIL1_like"/>
    <property type="match status" value="1"/>
</dbReference>
<dbReference type="InterPro" id="IPR005018">
    <property type="entry name" value="DOMON_domain"/>
</dbReference>
<evidence type="ECO:0000313" key="9">
    <source>
        <dbReference type="EMBL" id="KAK9757222.1"/>
    </source>
</evidence>
<comment type="subcellular location">
    <subcellularLocation>
        <location evidence="1">Membrane</location>
    </subcellularLocation>
</comment>
<evidence type="ECO:0000259" key="8">
    <source>
        <dbReference type="PROSITE" id="PS50836"/>
    </source>
</evidence>
<dbReference type="AlphaFoldDB" id="A0AAW1NFF7"/>
<dbReference type="Proteomes" id="UP001443914">
    <property type="component" value="Unassembled WGS sequence"/>
</dbReference>
<keyword evidence="3 7" id="KW-0732">Signal</keyword>
<feature type="domain" description="DOMON" evidence="8">
    <location>
        <begin position="48"/>
        <end position="162"/>
    </location>
</feature>
<accession>A0AAW1NFF7</accession>
<dbReference type="PANTHER" id="PTHR23130">
    <property type="entry name" value="CYTOCHROME B561 AND DOMON DOMAIN-CONTAINING PROTEIN"/>
    <property type="match status" value="1"/>
</dbReference>
<protein>
    <recommendedName>
        <fullName evidence="8">DOMON domain-containing protein</fullName>
    </recommendedName>
</protein>
<evidence type="ECO:0000256" key="2">
    <source>
        <dbReference type="ARBA" id="ARBA00022448"/>
    </source>
</evidence>
<comment type="caution">
    <text evidence="9">The sequence shown here is derived from an EMBL/GenBank/DDBJ whole genome shotgun (WGS) entry which is preliminary data.</text>
</comment>
<name>A0AAW1NFF7_SAPOF</name>
<reference evidence="9" key="1">
    <citation type="submission" date="2024-03" db="EMBL/GenBank/DDBJ databases">
        <title>WGS assembly of Saponaria officinalis var. Norfolk2.</title>
        <authorList>
            <person name="Jenkins J."/>
            <person name="Shu S."/>
            <person name="Grimwood J."/>
            <person name="Barry K."/>
            <person name="Goodstein D."/>
            <person name="Schmutz J."/>
            <person name="Leebens-Mack J."/>
            <person name="Osbourn A."/>
        </authorList>
    </citation>
    <scope>NUCLEOTIDE SEQUENCE [LARGE SCALE GENOMIC DNA]</scope>
    <source>
        <strain evidence="9">JIC</strain>
    </source>
</reference>
<evidence type="ECO:0000313" key="10">
    <source>
        <dbReference type="Proteomes" id="UP001443914"/>
    </source>
</evidence>
<dbReference type="GO" id="GO:0016020">
    <property type="term" value="C:membrane"/>
    <property type="evidence" value="ECO:0007669"/>
    <property type="project" value="UniProtKB-SubCell"/>
</dbReference>
<keyword evidence="4" id="KW-0249">Electron transport</keyword>
<dbReference type="Pfam" id="PF04526">
    <property type="entry name" value="DUF568"/>
    <property type="match status" value="1"/>
</dbReference>
<evidence type="ECO:0000256" key="4">
    <source>
        <dbReference type="ARBA" id="ARBA00022982"/>
    </source>
</evidence>
<feature type="region of interest" description="Disordered" evidence="6">
    <location>
        <begin position="187"/>
        <end position="213"/>
    </location>
</feature>
<gene>
    <name evidence="9" type="ORF">RND81_01G149300</name>
</gene>
<organism evidence="9 10">
    <name type="scientific">Saponaria officinalis</name>
    <name type="common">Common soapwort</name>
    <name type="synonym">Lychnis saponaria</name>
    <dbReference type="NCBI Taxonomy" id="3572"/>
    <lineage>
        <taxon>Eukaryota</taxon>
        <taxon>Viridiplantae</taxon>
        <taxon>Streptophyta</taxon>
        <taxon>Embryophyta</taxon>
        <taxon>Tracheophyta</taxon>
        <taxon>Spermatophyta</taxon>
        <taxon>Magnoliopsida</taxon>
        <taxon>eudicotyledons</taxon>
        <taxon>Gunneridae</taxon>
        <taxon>Pentapetalae</taxon>
        <taxon>Caryophyllales</taxon>
        <taxon>Caryophyllaceae</taxon>
        <taxon>Caryophylleae</taxon>
        <taxon>Saponaria</taxon>
    </lineage>
</organism>
<feature type="chain" id="PRO_5043732710" description="DOMON domain-containing protein" evidence="7">
    <location>
        <begin position="25"/>
        <end position="245"/>
    </location>
</feature>
<dbReference type="EMBL" id="JBDFQZ010000001">
    <property type="protein sequence ID" value="KAK9757222.1"/>
    <property type="molecule type" value="Genomic_DNA"/>
</dbReference>
<dbReference type="PROSITE" id="PS50836">
    <property type="entry name" value="DOMON"/>
    <property type="match status" value="1"/>
</dbReference>
<evidence type="ECO:0000256" key="5">
    <source>
        <dbReference type="ARBA" id="ARBA00023136"/>
    </source>
</evidence>
<dbReference type="InterPro" id="IPR045265">
    <property type="entry name" value="AIR12_DOMON"/>
</dbReference>
<proteinExistence type="predicted"/>
<keyword evidence="2" id="KW-0813">Transport</keyword>
<dbReference type="PANTHER" id="PTHR23130:SF157">
    <property type="entry name" value="AUXIN-INDUCED IN ROOT CULTURES PROTEIN 12"/>
    <property type="match status" value="1"/>
</dbReference>
<evidence type="ECO:0000256" key="6">
    <source>
        <dbReference type="SAM" id="MobiDB-lite"/>
    </source>
</evidence>
<evidence type="ECO:0000256" key="3">
    <source>
        <dbReference type="ARBA" id="ARBA00022729"/>
    </source>
</evidence>
<keyword evidence="10" id="KW-1185">Reference proteome</keyword>
<evidence type="ECO:0000256" key="7">
    <source>
        <dbReference type="SAM" id="SignalP"/>
    </source>
</evidence>